<feature type="transmembrane region" description="Helical" evidence="1">
    <location>
        <begin position="59"/>
        <end position="79"/>
    </location>
</feature>
<keyword evidence="1" id="KW-0472">Membrane</keyword>
<feature type="transmembrane region" description="Helical" evidence="1">
    <location>
        <begin position="338"/>
        <end position="362"/>
    </location>
</feature>
<sequence length="399" mass="45976">MFLSEHRLNSHHLHRIKFSELNEIYLFMTLRSFLVAMASIFIPIYLYNLHYSIQSIILYYFYLFLFEAIFEIVSSYSILRFGPKHNIALSVPFLILHFFMLSNVGTYRWPFWLLAMIQAISMALFWQGYHFDFSKAKHRGSAGKEVSKMYIMLWFVSALAPFFGGFIAENYGMQYVYLFVLIGLILALIPLLSTSEPPVKDHFILKRVKIKDIYRQQLSYAGSGIEASVSLFIWPFFVYLIVLSYQMVGALASLASLAGVFTTYMVGKKTDKKIKSDYIKRGSYLTGVSYFLRLYAKTASHVLLFNVFGSICHAIFLSPWFAEYYLHADEESRLEYLYIMEVTADLSRVIFFGLIFVFSLYFSLESTLILGILIGGLASFMISVMPLSKVESKIAVPVN</sequence>
<dbReference type="SUPFAM" id="SSF103473">
    <property type="entry name" value="MFS general substrate transporter"/>
    <property type="match status" value="2"/>
</dbReference>
<gene>
    <name evidence="2" type="ORF">UT18_C0016G0035</name>
</gene>
<dbReference type="Pfam" id="PF07690">
    <property type="entry name" value="MFS_1"/>
    <property type="match status" value="1"/>
</dbReference>
<dbReference type="Gene3D" id="1.20.1250.20">
    <property type="entry name" value="MFS general substrate transporter like domains"/>
    <property type="match status" value="1"/>
</dbReference>
<dbReference type="Proteomes" id="UP000034207">
    <property type="component" value="Unassembled WGS sequence"/>
</dbReference>
<feature type="transmembrane region" description="Helical" evidence="1">
    <location>
        <begin position="174"/>
        <end position="197"/>
    </location>
</feature>
<proteinExistence type="predicted"/>
<dbReference type="InterPro" id="IPR036259">
    <property type="entry name" value="MFS_trans_sf"/>
</dbReference>
<evidence type="ECO:0000256" key="1">
    <source>
        <dbReference type="SAM" id="Phobius"/>
    </source>
</evidence>
<feature type="transmembrane region" description="Helical" evidence="1">
    <location>
        <begin position="302"/>
        <end position="326"/>
    </location>
</feature>
<evidence type="ECO:0000313" key="3">
    <source>
        <dbReference type="Proteomes" id="UP000034207"/>
    </source>
</evidence>
<organism evidence="2 3">
    <name type="scientific">candidate division CPR2 bacterium GW2011_GWC2_39_10</name>
    <dbReference type="NCBI Taxonomy" id="1618345"/>
    <lineage>
        <taxon>Bacteria</taxon>
        <taxon>Bacteria division CPR2</taxon>
    </lineage>
</organism>
<dbReference type="EMBL" id="LBVV01000016">
    <property type="protein sequence ID" value="KKQ93739.1"/>
    <property type="molecule type" value="Genomic_DNA"/>
</dbReference>
<comment type="caution">
    <text evidence="2">The sequence shown here is derived from an EMBL/GenBank/DDBJ whole genome shotgun (WGS) entry which is preliminary data.</text>
</comment>
<name>A0A0G0P6K0_UNCC2</name>
<feature type="transmembrane region" description="Helical" evidence="1">
    <location>
        <begin position="24"/>
        <end position="47"/>
    </location>
</feature>
<evidence type="ECO:0000313" key="2">
    <source>
        <dbReference type="EMBL" id="KKQ93739.1"/>
    </source>
</evidence>
<dbReference type="STRING" id="1618345.UT18_C0016G0035"/>
<keyword evidence="1" id="KW-0812">Transmembrane</keyword>
<accession>A0A0G0P6K0</accession>
<feature type="transmembrane region" description="Helical" evidence="1">
    <location>
        <begin position="247"/>
        <end position="266"/>
    </location>
</feature>
<dbReference type="AlphaFoldDB" id="A0A0G0P6K0"/>
<feature type="transmembrane region" description="Helical" evidence="1">
    <location>
        <begin position="86"/>
        <end position="105"/>
    </location>
</feature>
<protein>
    <submittedName>
        <fullName evidence="2">Major facilitator superfamily</fullName>
    </submittedName>
</protein>
<dbReference type="InterPro" id="IPR011701">
    <property type="entry name" value="MFS"/>
</dbReference>
<feature type="transmembrane region" description="Helical" evidence="1">
    <location>
        <begin position="150"/>
        <end position="168"/>
    </location>
</feature>
<feature type="transmembrane region" description="Helical" evidence="1">
    <location>
        <begin position="368"/>
        <end position="387"/>
    </location>
</feature>
<reference evidence="2 3" key="1">
    <citation type="journal article" date="2015" name="Nature">
        <title>rRNA introns, odd ribosomes, and small enigmatic genomes across a large radiation of phyla.</title>
        <authorList>
            <person name="Brown C.T."/>
            <person name="Hug L.A."/>
            <person name="Thomas B.C."/>
            <person name="Sharon I."/>
            <person name="Castelle C.J."/>
            <person name="Singh A."/>
            <person name="Wilkins M.J."/>
            <person name="Williams K.H."/>
            <person name="Banfield J.F."/>
        </authorList>
    </citation>
    <scope>NUCLEOTIDE SEQUENCE [LARGE SCALE GENOMIC DNA]</scope>
</reference>
<dbReference type="GO" id="GO:0022857">
    <property type="term" value="F:transmembrane transporter activity"/>
    <property type="evidence" value="ECO:0007669"/>
    <property type="project" value="InterPro"/>
</dbReference>
<feature type="transmembrane region" description="Helical" evidence="1">
    <location>
        <begin position="111"/>
        <end position="129"/>
    </location>
</feature>
<keyword evidence="1" id="KW-1133">Transmembrane helix</keyword>